<dbReference type="InterPro" id="IPR045283">
    <property type="entry name" value="AT3G44326-like"/>
</dbReference>
<comment type="caution">
    <text evidence="1">The sequence shown here is derived from an EMBL/GenBank/DDBJ whole genome shotgun (WGS) entry which is preliminary data.</text>
</comment>
<dbReference type="PANTHER" id="PTHR33736:SF18">
    <property type="entry name" value="F-BOX DOMAIN-CONTAINING PROTEIN"/>
    <property type="match status" value="1"/>
</dbReference>
<dbReference type="InterPro" id="IPR036047">
    <property type="entry name" value="F-box-like_dom_sf"/>
</dbReference>
<dbReference type="PANTHER" id="PTHR33736">
    <property type="entry name" value="F-BOX PROTEIN-RELATED"/>
    <property type="match status" value="1"/>
</dbReference>
<evidence type="ECO:0000313" key="1">
    <source>
        <dbReference type="EMBL" id="KAL2511069.1"/>
    </source>
</evidence>
<dbReference type="EMBL" id="JBFOLK010000005">
    <property type="protein sequence ID" value="KAL2511069.1"/>
    <property type="molecule type" value="Genomic_DNA"/>
</dbReference>
<dbReference type="Proteomes" id="UP001604336">
    <property type="component" value="Unassembled WGS sequence"/>
</dbReference>
<name>A0ABD1TED1_9LAMI</name>
<organism evidence="1 2">
    <name type="scientific">Abeliophyllum distichum</name>
    <dbReference type="NCBI Taxonomy" id="126358"/>
    <lineage>
        <taxon>Eukaryota</taxon>
        <taxon>Viridiplantae</taxon>
        <taxon>Streptophyta</taxon>
        <taxon>Embryophyta</taxon>
        <taxon>Tracheophyta</taxon>
        <taxon>Spermatophyta</taxon>
        <taxon>Magnoliopsida</taxon>
        <taxon>eudicotyledons</taxon>
        <taxon>Gunneridae</taxon>
        <taxon>Pentapetalae</taxon>
        <taxon>asterids</taxon>
        <taxon>lamiids</taxon>
        <taxon>Lamiales</taxon>
        <taxon>Oleaceae</taxon>
        <taxon>Forsythieae</taxon>
        <taxon>Abeliophyllum</taxon>
    </lineage>
</organism>
<dbReference type="SUPFAM" id="SSF81383">
    <property type="entry name" value="F-box domain"/>
    <property type="match status" value="1"/>
</dbReference>
<accession>A0ABD1TED1</accession>
<reference evidence="2" key="1">
    <citation type="submission" date="2024-07" db="EMBL/GenBank/DDBJ databases">
        <title>Two chromosome-level genome assemblies of Korean endemic species Abeliophyllum distichum and Forsythia ovata (Oleaceae).</title>
        <authorList>
            <person name="Jang H."/>
        </authorList>
    </citation>
    <scope>NUCLEOTIDE SEQUENCE [LARGE SCALE GENOMIC DNA]</scope>
</reference>
<keyword evidence="2" id="KW-1185">Reference proteome</keyword>
<evidence type="ECO:0000313" key="2">
    <source>
        <dbReference type="Proteomes" id="UP001604336"/>
    </source>
</evidence>
<sequence length="391" mass="42765">MSSCSTSTTGAAGTAATTYQDGGTAITAIHPDVIRTHILNRLDGPTLASTTCASTQLNSLCTDDEIWRDICNSTWPSTAHPRVLDAISSFPSGHRSFYSDSFPTLHHHGLCHRHNCKKSQQQRLLETTELISAVDIYYAGKLVYSKVLETETLSGWFLSSPLRINLLDLKEVVSAPVMFEGEEGMCMELLEEHLTVSWILIDPAHKRAVNVASSKAVEIRRHWLTEEIQLRYSTVMAAADGELVQCGVEVCGGGKEGGELQLNEVTMQVEDMEGKILTGLESLVILLEAMEGQRRKSDIKVEKESHGRSARTSDYSWVRAFGSPYLYILSVSLCAAGKSVFGGDRVFGFVVVEGLDLVLGLLWFMVEADEGGIDYSIDMEALVIHNSGSVG</sequence>
<proteinExistence type="predicted"/>
<dbReference type="Gene3D" id="1.20.1280.50">
    <property type="match status" value="1"/>
</dbReference>
<gene>
    <name evidence="1" type="ORF">Adt_16669</name>
</gene>
<dbReference type="AlphaFoldDB" id="A0ABD1TED1"/>
<protein>
    <submittedName>
        <fullName evidence="1">F-box protein</fullName>
    </submittedName>
</protein>